<reference evidence="1" key="1">
    <citation type="submission" date="2018-05" db="EMBL/GenBank/DDBJ databases">
        <authorList>
            <person name="Lanie J.A."/>
            <person name="Ng W.-L."/>
            <person name="Kazmierczak K.M."/>
            <person name="Andrzejewski T.M."/>
            <person name="Davidsen T.M."/>
            <person name="Wayne K.J."/>
            <person name="Tettelin H."/>
            <person name="Glass J.I."/>
            <person name="Rusch D."/>
            <person name="Podicherti R."/>
            <person name="Tsui H.-C.T."/>
            <person name="Winkler M.E."/>
        </authorList>
    </citation>
    <scope>NUCLEOTIDE SEQUENCE</scope>
</reference>
<organism evidence="1">
    <name type="scientific">marine metagenome</name>
    <dbReference type="NCBI Taxonomy" id="408172"/>
    <lineage>
        <taxon>unclassified sequences</taxon>
        <taxon>metagenomes</taxon>
        <taxon>ecological metagenomes</taxon>
    </lineage>
</organism>
<name>A0A382PCT6_9ZZZZ</name>
<sequence>MESLTSVYPSASERRDQIALKITQTHIKAVSCKKVQFLAKRIESCFKQITFCFTNSKIILPGVSLPDQLEKWEMSFSFFLPIS</sequence>
<protein>
    <submittedName>
        <fullName evidence="1">Uncharacterized protein</fullName>
    </submittedName>
</protein>
<dbReference type="EMBL" id="UINC01106405">
    <property type="protein sequence ID" value="SVC71046.1"/>
    <property type="molecule type" value="Genomic_DNA"/>
</dbReference>
<gene>
    <name evidence="1" type="ORF">METZ01_LOCUS323900</name>
</gene>
<proteinExistence type="predicted"/>
<feature type="non-terminal residue" evidence="1">
    <location>
        <position position="83"/>
    </location>
</feature>
<dbReference type="AlphaFoldDB" id="A0A382PCT6"/>
<evidence type="ECO:0000313" key="1">
    <source>
        <dbReference type="EMBL" id="SVC71046.1"/>
    </source>
</evidence>
<accession>A0A382PCT6</accession>